<organism evidence="1 2">
    <name type="scientific">Dorcoceras hygrometricum</name>
    <dbReference type="NCBI Taxonomy" id="472368"/>
    <lineage>
        <taxon>Eukaryota</taxon>
        <taxon>Viridiplantae</taxon>
        <taxon>Streptophyta</taxon>
        <taxon>Embryophyta</taxon>
        <taxon>Tracheophyta</taxon>
        <taxon>Spermatophyta</taxon>
        <taxon>Magnoliopsida</taxon>
        <taxon>eudicotyledons</taxon>
        <taxon>Gunneridae</taxon>
        <taxon>Pentapetalae</taxon>
        <taxon>asterids</taxon>
        <taxon>lamiids</taxon>
        <taxon>Lamiales</taxon>
        <taxon>Gesneriaceae</taxon>
        <taxon>Didymocarpoideae</taxon>
        <taxon>Trichosporeae</taxon>
        <taxon>Loxocarpinae</taxon>
        <taxon>Dorcoceras</taxon>
    </lineage>
</organism>
<reference evidence="1 2" key="1">
    <citation type="journal article" date="2015" name="Proc. Natl. Acad. Sci. U.S.A.">
        <title>The resurrection genome of Boea hygrometrica: A blueprint for survival of dehydration.</title>
        <authorList>
            <person name="Xiao L."/>
            <person name="Yang G."/>
            <person name="Zhang L."/>
            <person name="Yang X."/>
            <person name="Zhao S."/>
            <person name="Ji Z."/>
            <person name="Zhou Q."/>
            <person name="Hu M."/>
            <person name="Wang Y."/>
            <person name="Chen M."/>
            <person name="Xu Y."/>
            <person name="Jin H."/>
            <person name="Xiao X."/>
            <person name="Hu G."/>
            <person name="Bao F."/>
            <person name="Hu Y."/>
            <person name="Wan P."/>
            <person name="Li L."/>
            <person name="Deng X."/>
            <person name="Kuang T."/>
            <person name="Xiang C."/>
            <person name="Zhu J.K."/>
            <person name="Oliver M.J."/>
            <person name="He Y."/>
        </authorList>
    </citation>
    <scope>NUCLEOTIDE SEQUENCE [LARGE SCALE GENOMIC DNA]</scope>
    <source>
        <strain evidence="2">cv. XS01</strain>
    </source>
</reference>
<proteinExistence type="predicted"/>
<dbReference type="EMBL" id="KV019041">
    <property type="protein sequence ID" value="KZV16577.1"/>
    <property type="molecule type" value="Genomic_DNA"/>
</dbReference>
<evidence type="ECO:0000313" key="1">
    <source>
        <dbReference type="EMBL" id="KZV16577.1"/>
    </source>
</evidence>
<gene>
    <name evidence="1" type="ORF">F511_30871</name>
</gene>
<evidence type="ECO:0000313" key="2">
    <source>
        <dbReference type="Proteomes" id="UP000250235"/>
    </source>
</evidence>
<sequence>MCPRIYVGCARGSTSWKGARGRGSNLSSGYLPRTPTRRASLRSDATPGFYKKSSGTARGRFQDLISSRLRKEHSARVPYAPAGLCTCWFIDVSTGLMTYVRRRRFGTSIRCRFIDQSRYLKSIDGLLYLLVTQSKEQYDTVSIMKQELSIRYRFDDLTESAVGIGERPAAGFF</sequence>
<keyword evidence="2" id="KW-1185">Reference proteome</keyword>
<protein>
    <submittedName>
        <fullName evidence="1">Uncharacterized protein</fullName>
    </submittedName>
</protein>
<accession>A0A2Z7A505</accession>
<name>A0A2Z7A505_9LAMI</name>
<dbReference type="Proteomes" id="UP000250235">
    <property type="component" value="Unassembled WGS sequence"/>
</dbReference>
<dbReference type="AlphaFoldDB" id="A0A2Z7A505"/>